<feature type="compositionally biased region" description="Polar residues" evidence="1">
    <location>
        <begin position="273"/>
        <end position="291"/>
    </location>
</feature>
<keyword evidence="2" id="KW-0732">Signal</keyword>
<feature type="domain" description="FecR protein" evidence="3">
    <location>
        <begin position="58"/>
        <end position="140"/>
    </location>
</feature>
<proteinExistence type="predicted"/>
<dbReference type="EMBL" id="WTYV01000002">
    <property type="protein sequence ID" value="MXO71564.1"/>
    <property type="molecule type" value="Genomic_DNA"/>
</dbReference>
<feature type="chain" id="PRO_5033023642" description="FecR protein domain-containing protein" evidence="2">
    <location>
        <begin position="21"/>
        <end position="297"/>
    </location>
</feature>
<dbReference type="AlphaFoldDB" id="A0A844YYL8"/>
<evidence type="ECO:0000313" key="5">
    <source>
        <dbReference type="Proteomes" id="UP000466966"/>
    </source>
</evidence>
<dbReference type="PANTHER" id="PTHR38731:SF3">
    <property type="entry name" value="BLL6125 PROTEIN"/>
    <property type="match status" value="1"/>
</dbReference>
<dbReference type="RefSeq" id="WP_160771468.1">
    <property type="nucleotide sequence ID" value="NZ_WTYV01000002.1"/>
</dbReference>
<organism evidence="4 5">
    <name type="scientific">Alteraurantiacibacter buctensis</name>
    <dbReference type="NCBI Taxonomy" id="1503981"/>
    <lineage>
        <taxon>Bacteria</taxon>
        <taxon>Pseudomonadati</taxon>
        <taxon>Pseudomonadota</taxon>
        <taxon>Alphaproteobacteria</taxon>
        <taxon>Sphingomonadales</taxon>
        <taxon>Erythrobacteraceae</taxon>
        <taxon>Alteraurantiacibacter</taxon>
    </lineage>
</organism>
<accession>A0A844YYL8</accession>
<gene>
    <name evidence="4" type="ORF">GRI99_07895</name>
</gene>
<keyword evidence="5" id="KW-1185">Reference proteome</keyword>
<dbReference type="OrthoDB" id="9773411at2"/>
<feature type="signal peptide" evidence="2">
    <location>
        <begin position="1"/>
        <end position="20"/>
    </location>
</feature>
<dbReference type="Proteomes" id="UP000466966">
    <property type="component" value="Unassembled WGS sequence"/>
</dbReference>
<evidence type="ECO:0000259" key="3">
    <source>
        <dbReference type="Pfam" id="PF04773"/>
    </source>
</evidence>
<evidence type="ECO:0000256" key="2">
    <source>
        <dbReference type="SAM" id="SignalP"/>
    </source>
</evidence>
<feature type="region of interest" description="Disordered" evidence="1">
    <location>
        <begin position="266"/>
        <end position="297"/>
    </location>
</feature>
<dbReference type="PANTHER" id="PTHR38731">
    <property type="entry name" value="LIPL45-RELATED LIPOPROTEIN-RELATED"/>
    <property type="match status" value="1"/>
</dbReference>
<dbReference type="Pfam" id="PF04773">
    <property type="entry name" value="FecR"/>
    <property type="match status" value="1"/>
</dbReference>
<evidence type="ECO:0000256" key="1">
    <source>
        <dbReference type="SAM" id="MobiDB-lite"/>
    </source>
</evidence>
<evidence type="ECO:0000313" key="4">
    <source>
        <dbReference type="EMBL" id="MXO71564.1"/>
    </source>
</evidence>
<dbReference type="InterPro" id="IPR006860">
    <property type="entry name" value="FecR"/>
</dbReference>
<comment type="caution">
    <text evidence="4">The sequence shown here is derived from an EMBL/GenBank/DDBJ whole genome shotgun (WGS) entry which is preliminary data.</text>
</comment>
<sequence length="297" mass="30193">MTRALFAAVALLALATPAVAQQQQVGTAASVVGEVNLTNAVITRPQRVALGRRLSWGDQIRTGHGAQMQILLLDRTTFGVGPRSTLRIDRYVYDPAASRSLAATLLEGALRFLSGRQASGNSADIDTPSGRIGIRGTALDMLVGEHARAIARNEPAVGGGNNASEREATLVVLRGPGTAGGLTPGLADVTAAGVTVRLDRPGMAAFIPRNGAPPIGPFQISDAGLGRIIDRVSATVERANDGSLLGDILPVAAGVAAVVGVAVLTDGDGDGRQTVTTPNDVPNSTVGGPNSPTAPPN</sequence>
<name>A0A844YYL8_9SPHN</name>
<reference evidence="4 5" key="1">
    <citation type="submission" date="2019-12" db="EMBL/GenBank/DDBJ databases">
        <title>Genomic-based taxomic classification of the family Erythrobacteraceae.</title>
        <authorList>
            <person name="Xu L."/>
        </authorList>
    </citation>
    <scope>NUCLEOTIDE SEQUENCE [LARGE SCALE GENOMIC DNA]</scope>
    <source>
        <strain evidence="4 5">M0322</strain>
    </source>
</reference>
<protein>
    <recommendedName>
        <fullName evidence="3">FecR protein domain-containing protein</fullName>
    </recommendedName>
</protein>